<protein>
    <submittedName>
        <fullName evidence="1">Uncharacterized protein</fullName>
    </submittedName>
</protein>
<reference evidence="1" key="1">
    <citation type="submission" date="2020-08" db="EMBL/GenBank/DDBJ databases">
        <title>Genome sequencing and assembly of the red palm weevil Rhynchophorus ferrugineus.</title>
        <authorList>
            <person name="Dias G.B."/>
            <person name="Bergman C.M."/>
            <person name="Manee M."/>
        </authorList>
    </citation>
    <scope>NUCLEOTIDE SEQUENCE</scope>
    <source>
        <strain evidence="1">AA-2017</strain>
        <tissue evidence="1">Whole larva</tissue>
    </source>
</reference>
<evidence type="ECO:0000313" key="2">
    <source>
        <dbReference type="Proteomes" id="UP000625711"/>
    </source>
</evidence>
<name>A0A834MFA2_RHYFE</name>
<keyword evidence="2" id="KW-1185">Reference proteome</keyword>
<dbReference type="EMBL" id="JAACXV010000183">
    <property type="protein sequence ID" value="KAF7282251.1"/>
    <property type="molecule type" value="Genomic_DNA"/>
</dbReference>
<organism evidence="1 2">
    <name type="scientific">Rhynchophorus ferrugineus</name>
    <name type="common">Red palm weevil</name>
    <name type="synonym">Curculio ferrugineus</name>
    <dbReference type="NCBI Taxonomy" id="354439"/>
    <lineage>
        <taxon>Eukaryota</taxon>
        <taxon>Metazoa</taxon>
        <taxon>Ecdysozoa</taxon>
        <taxon>Arthropoda</taxon>
        <taxon>Hexapoda</taxon>
        <taxon>Insecta</taxon>
        <taxon>Pterygota</taxon>
        <taxon>Neoptera</taxon>
        <taxon>Endopterygota</taxon>
        <taxon>Coleoptera</taxon>
        <taxon>Polyphaga</taxon>
        <taxon>Cucujiformia</taxon>
        <taxon>Curculionidae</taxon>
        <taxon>Dryophthorinae</taxon>
        <taxon>Rhynchophorus</taxon>
    </lineage>
</organism>
<comment type="caution">
    <text evidence="1">The sequence shown here is derived from an EMBL/GenBank/DDBJ whole genome shotgun (WGS) entry which is preliminary data.</text>
</comment>
<proteinExistence type="predicted"/>
<accession>A0A834MFA2</accession>
<dbReference type="Proteomes" id="UP000625711">
    <property type="component" value="Unassembled WGS sequence"/>
</dbReference>
<gene>
    <name evidence="1" type="ORF">GWI33_003048</name>
</gene>
<evidence type="ECO:0000313" key="1">
    <source>
        <dbReference type="EMBL" id="KAF7282251.1"/>
    </source>
</evidence>
<sequence>MDTRENTKLQCYTSLDTLLIGLKKWLLKIIPGKCVVFLYLLQILVSNLAKDNITVYQAQVPLLNFTYQTQVKSLKNLTYSYNTNLSQVSTIGTNQTLFNETVNGGLDVERSETRTDEAKYGFKRTIIKGVLDKFEFIPLCSSLQTCSVEARGLYYAALNFF</sequence>
<dbReference type="AlphaFoldDB" id="A0A834MFA2"/>